<organism evidence="3 4">
    <name type="scientific">Trichuris muris</name>
    <name type="common">Mouse whipworm</name>
    <dbReference type="NCBI Taxonomy" id="70415"/>
    <lineage>
        <taxon>Eukaryota</taxon>
        <taxon>Metazoa</taxon>
        <taxon>Ecdysozoa</taxon>
        <taxon>Nematoda</taxon>
        <taxon>Enoplea</taxon>
        <taxon>Dorylaimia</taxon>
        <taxon>Trichinellida</taxon>
        <taxon>Trichuridae</taxon>
        <taxon>Trichuris</taxon>
    </lineage>
</organism>
<dbReference type="WBParaSite" id="TMUE_2000010258.1">
    <property type="protein sequence ID" value="TMUE_2000010258.1"/>
    <property type="gene ID" value="WBGene00300905"/>
</dbReference>
<feature type="domain" description="RUN" evidence="2">
    <location>
        <begin position="117"/>
        <end position="254"/>
    </location>
</feature>
<evidence type="ECO:0000259" key="1">
    <source>
        <dbReference type="PROSITE" id="PS01179"/>
    </source>
</evidence>
<dbReference type="InterPro" id="IPR037213">
    <property type="entry name" value="Run_dom_sf"/>
</dbReference>
<evidence type="ECO:0000313" key="4">
    <source>
        <dbReference type="WBParaSite" id="TMUE_2000010258.1"/>
    </source>
</evidence>
<reference evidence="4" key="1">
    <citation type="submission" date="2019-12" db="UniProtKB">
        <authorList>
            <consortium name="WormBaseParasite"/>
        </authorList>
    </citation>
    <scope>IDENTIFICATION</scope>
</reference>
<accession>A0A5S6QSZ3</accession>
<dbReference type="PROSITE" id="PS01179">
    <property type="entry name" value="PID"/>
    <property type="match status" value="1"/>
</dbReference>
<proteinExistence type="predicted"/>
<dbReference type="SUPFAM" id="SSF50729">
    <property type="entry name" value="PH domain-like"/>
    <property type="match status" value="1"/>
</dbReference>
<dbReference type="CDD" id="cd17682">
    <property type="entry name" value="RUN_RUFY4_like"/>
    <property type="match status" value="1"/>
</dbReference>
<dbReference type="STRING" id="70415.A0A5S6QSZ3"/>
<dbReference type="Gene3D" id="2.30.42.10">
    <property type="match status" value="1"/>
</dbReference>
<dbReference type="AlphaFoldDB" id="A0A5S6QSZ3"/>
<dbReference type="InterPro" id="IPR006020">
    <property type="entry name" value="PTB/PI_dom"/>
</dbReference>
<dbReference type="InterPro" id="IPR036034">
    <property type="entry name" value="PDZ_sf"/>
</dbReference>
<dbReference type="InterPro" id="IPR011993">
    <property type="entry name" value="PH-like_dom_sf"/>
</dbReference>
<evidence type="ECO:0000259" key="2">
    <source>
        <dbReference type="PROSITE" id="PS50826"/>
    </source>
</evidence>
<dbReference type="PROSITE" id="PS50826">
    <property type="entry name" value="RUN"/>
    <property type="match status" value="1"/>
</dbReference>
<name>A0A5S6QSZ3_TRIMR</name>
<sequence>MVRFKFASCCFDIRLNRFESVQLKTAIPAVSSNVFFSFGRLCAERGLKKLLRSSHSSPAFILFVTRGTVMQISHSCVSLCADSSVICGTVTDFSRSPVLESTEGYSAFVVQRAKEIADGSEALQKLCVCLESIFFFGTYEQPERTADLLWDCICSMPLYYDIAEFPVSVESCVKFVLDCKDVQTHRGRLRLLIRCTLQHRILHVIVELLVRNSEILKNMYDKMSVLGDEILSKILIASLAVLKLCTFNLVLKNSAFLDQQWTLPLYKMCEFVPCNRIGLDIRFIKGYIVVVKVEPGSVADEDMRVEPGDFIDELFGRKTFNMAKTTFFQLLTDCKRQPVYIGVMKCLDDHDKFYAPMMPILSSLKLSKENLLERRLERLEEIAVEEGALPIGTQHRTGDTCCGRILATYHGCTRVEDAGSEVQLGSGISHVLREPEESRRVVVSLLPTKVTVCTVDNGEILFEHGFPQIACCGRRADSKQNFAYVVRSNCDAADATFVCHVFGAKDERETSFILELFGRGYIYPVNEEGCLRVEIIGSYEATMVRRERQTKERSGERCFDQKSAFFDGRLKWVLAKHVASLNVRTSKAPFGGRQMAVIRKLINESWSKAFPK</sequence>
<dbReference type="Gene3D" id="1.20.58.900">
    <property type="match status" value="1"/>
</dbReference>
<dbReference type="SUPFAM" id="SSF140741">
    <property type="entry name" value="RUN domain-like"/>
    <property type="match status" value="1"/>
</dbReference>
<dbReference type="SMART" id="SM00593">
    <property type="entry name" value="RUN"/>
    <property type="match status" value="1"/>
</dbReference>
<dbReference type="Pfam" id="PF02759">
    <property type="entry name" value="RUN"/>
    <property type="match status" value="1"/>
</dbReference>
<dbReference type="Gene3D" id="2.30.29.30">
    <property type="entry name" value="Pleckstrin-homology domain (PH domain)/Phosphotyrosine-binding domain (PTB)"/>
    <property type="match status" value="1"/>
</dbReference>
<evidence type="ECO:0000313" key="3">
    <source>
        <dbReference type="Proteomes" id="UP000046395"/>
    </source>
</evidence>
<dbReference type="PANTHER" id="PTHR46753:SF3">
    <property type="entry name" value="PDZ DOMAIN-CONTAINING PROTEIN"/>
    <property type="match status" value="1"/>
</dbReference>
<protein>
    <submittedName>
        <fullName evidence="4">PID domain-containing protein</fullName>
    </submittedName>
</protein>
<feature type="domain" description="PID" evidence="1">
    <location>
        <begin position="407"/>
        <end position="502"/>
    </location>
</feature>
<dbReference type="PANTHER" id="PTHR46753">
    <property type="entry name" value="FYVE AND COILED-COIL DOMAIN-CONTAINING PROTEIN 1"/>
    <property type="match status" value="1"/>
</dbReference>
<dbReference type="InterPro" id="IPR004012">
    <property type="entry name" value="Run_dom"/>
</dbReference>
<dbReference type="SUPFAM" id="SSF50156">
    <property type="entry name" value="PDZ domain-like"/>
    <property type="match status" value="1"/>
</dbReference>
<dbReference type="Proteomes" id="UP000046395">
    <property type="component" value="Unassembled WGS sequence"/>
</dbReference>
<keyword evidence="3" id="KW-1185">Reference proteome</keyword>